<evidence type="ECO:0000313" key="5">
    <source>
        <dbReference type="Proteomes" id="UP000622533"/>
    </source>
</evidence>
<accession>A0A8J7D2U0</accession>
<feature type="transmembrane region" description="Helical" evidence="2">
    <location>
        <begin position="430"/>
        <end position="455"/>
    </location>
</feature>
<reference evidence="4" key="1">
    <citation type="submission" date="2020-10" db="EMBL/GenBank/DDBJ databases">
        <authorList>
            <person name="Castelo-Branco R."/>
            <person name="Eusebio N."/>
            <person name="Adriana R."/>
            <person name="Vieira A."/>
            <person name="Brugerolle De Fraissinette N."/>
            <person name="Rezende De Castro R."/>
            <person name="Schneider M.P."/>
            <person name="Vasconcelos V."/>
            <person name="Leao P.N."/>
        </authorList>
    </citation>
    <scope>NUCLEOTIDE SEQUENCE</scope>
    <source>
        <strain evidence="4">LEGE 12446</strain>
    </source>
</reference>
<evidence type="ECO:0000256" key="2">
    <source>
        <dbReference type="SAM" id="Phobius"/>
    </source>
</evidence>
<dbReference type="InterPro" id="IPR025295">
    <property type="entry name" value="eCIS_core_dom"/>
</dbReference>
<dbReference type="Proteomes" id="UP000622533">
    <property type="component" value="Unassembled WGS sequence"/>
</dbReference>
<dbReference type="EMBL" id="JADEXS010000554">
    <property type="protein sequence ID" value="MBE9026207.1"/>
    <property type="molecule type" value="Genomic_DNA"/>
</dbReference>
<organism evidence="4 5">
    <name type="scientific">Desmonostoc muscorum LEGE 12446</name>
    <dbReference type="NCBI Taxonomy" id="1828758"/>
    <lineage>
        <taxon>Bacteria</taxon>
        <taxon>Bacillati</taxon>
        <taxon>Cyanobacteriota</taxon>
        <taxon>Cyanophyceae</taxon>
        <taxon>Nostocales</taxon>
        <taxon>Nostocaceae</taxon>
        <taxon>Desmonostoc</taxon>
    </lineage>
</organism>
<evidence type="ECO:0000256" key="1">
    <source>
        <dbReference type="SAM" id="MobiDB-lite"/>
    </source>
</evidence>
<protein>
    <submittedName>
        <fullName evidence="4">DUF4157 domain-containing protein</fullName>
    </submittedName>
</protein>
<evidence type="ECO:0000313" key="4">
    <source>
        <dbReference type="EMBL" id="MBE9026207.1"/>
    </source>
</evidence>
<keyword evidence="2" id="KW-1133">Transmembrane helix</keyword>
<proteinExistence type="predicted"/>
<evidence type="ECO:0000259" key="3">
    <source>
        <dbReference type="Pfam" id="PF13699"/>
    </source>
</evidence>
<dbReference type="AlphaFoldDB" id="A0A8J7D2U0"/>
<name>A0A8J7D2U0_DESMC</name>
<gene>
    <name evidence="4" type="ORF">IQ276_28440</name>
</gene>
<feature type="region of interest" description="Disordered" evidence="1">
    <location>
        <begin position="109"/>
        <end position="141"/>
    </location>
</feature>
<keyword evidence="2" id="KW-0812">Transmembrane</keyword>
<dbReference type="SUPFAM" id="SSF158791">
    <property type="entry name" value="MgtE N-terminal domain-like"/>
    <property type="match status" value="2"/>
</dbReference>
<feature type="domain" description="eCIS core" evidence="3">
    <location>
        <begin position="159"/>
        <end position="235"/>
    </location>
</feature>
<keyword evidence="5" id="KW-1185">Reference proteome</keyword>
<feature type="region of interest" description="Disordered" evidence="1">
    <location>
        <begin position="275"/>
        <end position="313"/>
    </location>
</feature>
<sequence>MAVPAINSGLISLRTQASERITQDWSRLNTGEQIGVVSTTVLIGAGVLTGVFSNPEARRFALDKLNGQVLPVPGVNWLHLELNTGGDNLMLGMHLDIGRLLPASLGFGPSSPSAIGGPPQPEPLPGQRMIQRQDDGADTAAQGAIAQRIDAASGSGSRLDHGVQQHLEPHLGADLSNVRIHTDSEADQLSQSVNAVAFTTGQDIFFSSGSYNPTSTEGRHLIAHEVVHTVQQANGAVAGTPTAEGISISDPSDPFEQEAEQVADQVMQTPKPEILGNQVGKASPTSKDWLEPPVGSFPQNVQRQKGGEADTEESLTQLLPGQVSRKTESVDQQPVQQSAKDEIVIQRSLVDDVFSYLRTGNAIADFVLGVVAGILEWIENLIRGLISLAAGLLELLAEADRGNIWASLGVIGLIVLIILACAFPEVSVPILVGVGIVMGALNLAYHIVMLFNPLISAYEKGKHLGKALIEGLLIFVSVLEILQFAKAFRTISELTEGAGAMQKMRWIMQLRRFGSIEASLAVLDEVKDVDKAIQLIELAKNSEKALELIRAERNIDTLLEILRIEGITVDNFLSLLGKPGMTGSILKNFLRNADGSSRMTVVKLEQLLGNTKIADNVTLLQSLVNHTKITNLAQFEELLNNAKIANGTELLDILNHAKISNAADIISLLNSTKIENAAEILSLLNHTKIANVTELLGLLNHGKITNVADLLSLLNHTKVTNVAELLDLLNNTKIANVSELLSLLNHTKVTNIAELLDLLNNAKIANVTELLDLLNHAKIATVTELLDLLNHTKIANVTELLDLLNNAKIANVTELLSLLNHTKVANVAELLGLLNHSKVTNLTEILDLLNHGQITNVTELLNLLNNVKIPSITRLQELLNANITNNAAELERLLNLVNTSEDLELYVIMAGGRGEIAGLEAILTRAVAKGDVTRVEDILNLASGNAAVFRKLADAAPLFRVPPLTKSVMSLPTPIPPYTGLTPNATAGHFLDHTYEYVDLPSRLNKTLGTTLWPQGTTPAAIETYLQEAVNVLTSATPPTVIAQGIPQPVTISSFTVQVGTQGSATNLRIGQFFPTPTGGGIHYTQAEINALWRLLQ</sequence>
<dbReference type="Pfam" id="PF13699">
    <property type="entry name" value="eCIS_core"/>
    <property type="match status" value="1"/>
</dbReference>
<keyword evidence="2" id="KW-0472">Membrane</keyword>
<comment type="caution">
    <text evidence="4">The sequence shown here is derived from an EMBL/GenBank/DDBJ whole genome shotgun (WGS) entry which is preliminary data.</text>
</comment>
<feature type="transmembrane region" description="Helical" evidence="2">
    <location>
        <begin position="404"/>
        <end position="424"/>
    </location>
</feature>